<gene>
    <name evidence="4" type="ORF">C9I28_15375</name>
</gene>
<proteinExistence type="inferred from homology"/>
<dbReference type="Pfam" id="PF01464">
    <property type="entry name" value="SLT"/>
    <property type="match status" value="1"/>
</dbReference>
<feature type="domain" description="Transglycosylase SLT" evidence="3">
    <location>
        <begin position="59"/>
        <end position="162"/>
    </location>
</feature>
<dbReference type="AlphaFoldDB" id="A0A2R4CBF5"/>
<evidence type="ECO:0000256" key="2">
    <source>
        <dbReference type="SAM" id="MobiDB-lite"/>
    </source>
</evidence>
<feature type="region of interest" description="Disordered" evidence="2">
    <location>
        <begin position="185"/>
        <end position="216"/>
    </location>
</feature>
<comment type="similarity">
    <text evidence="1">Belongs to the transglycosylase Slt family.</text>
</comment>
<dbReference type="SUPFAM" id="SSF53955">
    <property type="entry name" value="Lysozyme-like"/>
    <property type="match status" value="1"/>
</dbReference>
<dbReference type="PANTHER" id="PTHR37423:SF2">
    <property type="entry name" value="MEMBRANE-BOUND LYTIC MUREIN TRANSGLYCOSYLASE C"/>
    <property type="match status" value="1"/>
</dbReference>
<evidence type="ECO:0000256" key="1">
    <source>
        <dbReference type="ARBA" id="ARBA00007734"/>
    </source>
</evidence>
<organism evidence="4 5">
    <name type="scientific">Pseudoduganella armeniaca</name>
    <dbReference type="NCBI Taxonomy" id="2072590"/>
    <lineage>
        <taxon>Bacteria</taxon>
        <taxon>Pseudomonadati</taxon>
        <taxon>Pseudomonadota</taxon>
        <taxon>Betaproteobacteria</taxon>
        <taxon>Burkholderiales</taxon>
        <taxon>Oxalobacteraceae</taxon>
        <taxon>Telluria group</taxon>
        <taxon>Pseudoduganella</taxon>
    </lineage>
</organism>
<dbReference type="InterPro" id="IPR023346">
    <property type="entry name" value="Lysozyme-like_dom_sf"/>
</dbReference>
<name>A0A2R4CBF5_9BURK</name>
<dbReference type="RefSeq" id="WP_107142241.1">
    <property type="nucleotide sequence ID" value="NZ_CP028324.1"/>
</dbReference>
<sequence>MDRTTLAAAAVGLLLAYDTMRQTAGTAGDDESNIIFDGIDQLSSYTNGWPTGSAPYAELITSSALANNVPPAILAWLLWKESRYSLTIINGTRRSSVGAMGIAQFMPATARQWLGSEAAALDPQKAIPGAARYLAKLYSMTGSWTEALAAYNWGIGNVQRKGIDAAPAETRDYYTSILSKAGGSGHECRQQRYGARRGASVRRLHDDASADGRGRAAAAEGRQAVLAAGEHRHGRGSGTRRRAGQRAYVLAKAYAHLHSREQPGRERHELLRRKRQRLRLVHGLGIARCRRGRGHAVVREHGVGAAWIKPNC</sequence>
<dbReference type="EMBL" id="CP028324">
    <property type="protein sequence ID" value="AVR96892.1"/>
    <property type="molecule type" value="Genomic_DNA"/>
</dbReference>
<dbReference type="OrthoDB" id="9815002at2"/>
<evidence type="ECO:0000259" key="3">
    <source>
        <dbReference type="Pfam" id="PF01464"/>
    </source>
</evidence>
<feature type="compositionally biased region" description="Basic and acidic residues" evidence="2">
    <location>
        <begin position="203"/>
        <end position="214"/>
    </location>
</feature>
<dbReference type="Gene3D" id="1.10.530.10">
    <property type="match status" value="1"/>
</dbReference>
<protein>
    <recommendedName>
        <fullName evidence="3">Transglycosylase SLT domain-containing protein</fullName>
    </recommendedName>
</protein>
<dbReference type="Proteomes" id="UP000240505">
    <property type="component" value="Chromosome"/>
</dbReference>
<accession>A0A2R4CBF5</accession>
<evidence type="ECO:0000313" key="4">
    <source>
        <dbReference type="EMBL" id="AVR96892.1"/>
    </source>
</evidence>
<evidence type="ECO:0000313" key="5">
    <source>
        <dbReference type="Proteomes" id="UP000240505"/>
    </source>
</evidence>
<dbReference type="CDD" id="cd00254">
    <property type="entry name" value="LT-like"/>
    <property type="match status" value="1"/>
</dbReference>
<dbReference type="InterPro" id="IPR008258">
    <property type="entry name" value="Transglycosylase_SLT_dom_1"/>
</dbReference>
<dbReference type="KEGG" id="masz:C9I28_15375"/>
<dbReference type="PANTHER" id="PTHR37423">
    <property type="entry name" value="SOLUBLE LYTIC MUREIN TRANSGLYCOSYLASE-RELATED"/>
    <property type="match status" value="1"/>
</dbReference>
<reference evidence="4 5" key="1">
    <citation type="submission" date="2018-03" db="EMBL/GenBank/DDBJ databases">
        <title>Massilia armeniaca sp. nov., isolated from desert soil.</title>
        <authorList>
            <person name="Huang H."/>
            <person name="Ren M."/>
        </authorList>
    </citation>
    <scope>NUCLEOTIDE SEQUENCE [LARGE SCALE GENOMIC DNA]</scope>
    <source>
        <strain evidence="4 5">ZMN-3</strain>
    </source>
</reference>
<keyword evidence="5" id="KW-1185">Reference proteome</keyword>